<evidence type="ECO:0000256" key="8">
    <source>
        <dbReference type="SAM" id="MobiDB-lite"/>
    </source>
</evidence>
<evidence type="ECO:0000256" key="4">
    <source>
        <dbReference type="ARBA" id="ARBA00023172"/>
    </source>
</evidence>
<gene>
    <name evidence="9" type="ORF">OGATHE_003894</name>
</gene>
<dbReference type="AlphaFoldDB" id="A0A9P8P4X4"/>
<name>A0A9P8P4X4_9ASCO</name>
<keyword evidence="6" id="KW-0539">Nucleus</keyword>
<dbReference type="InterPro" id="IPR018574">
    <property type="entry name" value="Structure-sp_endonuc_su_Slx4"/>
</dbReference>
<reference evidence="9" key="1">
    <citation type="journal article" date="2021" name="Open Biol.">
        <title>Shared evolutionary footprints suggest mitochondrial oxidative damage underlies multiple complex I losses in fungi.</title>
        <authorList>
            <person name="Schikora-Tamarit M.A."/>
            <person name="Marcet-Houben M."/>
            <person name="Nosek J."/>
            <person name="Gabaldon T."/>
        </authorList>
    </citation>
    <scope>NUCLEOTIDE SEQUENCE</scope>
    <source>
        <strain evidence="9">NCAIM Y.01608</strain>
    </source>
</reference>
<evidence type="ECO:0000256" key="2">
    <source>
        <dbReference type="ARBA" id="ARBA00006661"/>
    </source>
</evidence>
<evidence type="ECO:0000313" key="10">
    <source>
        <dbReference type="Proteomes" id="UP000788993"/>
    </source>
</evidence>
<comment type="similarity">
    <text evidence="2">Belongs to the SLX4 family.</text>
</comment>
<dbReference type="Proteomes" id="UP000788993">
    <property type="component" value="Unassembled WGS sequence"/>
</dbReference>
<proteinExistence type="inferred from homology"/>
<dbReference type="GO" id="GO:0006281">
    <property type="term" value="P:DNA repair"/>
    <property type="evidence" value="ECO:0007669"/>
    <property type="project" value="UniProtKB-KW"/>
</dbReference>
<comment type="subcellular location">
    <subcellularLocation>
        <location evidence="1">Nucleus</location>
    </subcellularLocation>
</comment>
<dbReference type="GO" id="GO:0033557">
    <property type="term" value="C:Slx1-Slx4 complex"/>
    <property type="evidence" value="ECO:0007669"/>
    <property type="project" value="InterPro"/>
</dbReference>
<comment type="caution">
    <text evidence="9">The sequence shown here is derived from an EMBL/GenBank/DDBJ whole genome shotgun (WGS) entry which is preliminary data.</text>
</comment>
<organism evidence="9 10">
    <name type="scientific">Ogataea polymorpha</name>
    <dbReference type="NCBI Taxonomy" id="460523"/>
    <lineage>
        <taxon>Eukaryota</taxon>
        <taxon>Fungi</taxon>
        <taxon>Dikarya</taxon>
        <taxon>Ascomycota</taxon>
        <taxon>Saccharomycotina</taxon>
        <taxon>Pichiomycetes</taxon>
        <taxon>Pichiales</taxon>
        <taxon>Pichiaceae</taxon>
        <taxon>Ogataea</taxon>
    </lineage>
</organism>
<evidence type="ECO:0000256" key="6">
    <source>
        <dbReference type="ARBA" id="ARBA00023242"/>
    </source>
</evidence>
<protein>
    <recommendedName>
        <fullName evidence="7">Structure-specific endonuclease subunit SLX4</fullName>
    </recommendedName>
</protein>
<evidence type="ECO:0000256" key="1">
    <source>
        <dbReference type="ARBA" id="ARBA00004123"/>
    </source>
</evidence>
<evidence type="ECO:0000313" key="9">
    <source>
        <dbReference type="EMBL" id="KAH3665079.1"/>
    </source>
</evidence>
<evidence type="ECO:0000256" key="3">
    <source>
        <dbReference type="ARBA" id="ARBA00022763"/>
    </source>
</evidence>
<accession>A0A9P8P4X4</accession>
<keyword evidence="10" id="KW-1185">Reference proteome</keyword>
<keyword evidence="4" id="KW-0233">DNA recombination</keyword>
<sequence length="470" mass="53574">MSQFLLGTQAQAQIEEWQAKDQERDRLELLQQKYAMQAKEAPRSRRSGPVPKRPKIRSLGDRMSKKHGKKNEHIAILLALSGRKRKAKDIIRNIARIEESAPEQPSLLHDISLVYSREEWTEVRNEILRSLPKLSKSAKMTLELVSAKYNEQPTAKQLWQESSAPPMVFSRDEILSLYDFETDEKTFVASQSDDEDLVVTLSQVIQPEERSVPCTPEEDYGDCEVSWTTYESHASASRKIQQRRQVYEVLDEEPGVSGTQQDPIELSSETDASIVVVESSPVGEGTFKLDDLHALQPTRATATETAESQPPLTAAELDFGSFTTAQLKLQIQAWGLKPAKSRKQMVDILTSSLRMIDRRQLLRQKEGVLQLSQAELDRNYTEHVRMEETFREVRSVMFSHIRRLLKEEKTLYRDILLLRPINFSDVMALLDAKGVQLEPVTVRACLDEMGVSFVVRENETVNEMAEGTED</sequence>
<keyword evidence="3" id="KW-0227">DNA damage</keyword>
<evidence type="ECO:0000256" key="7">
    <source>
        <dbReference type="ARBA" id="ARBA00029496"/>
    </source>
</evidence>
<feature type="region of interest" description="Disordered" evidence="8">
    <location>
        <begin position="34"/>
        <end position="66"/>
    </location>
</feature>
<dbReference type="Pfam" id="PF09494">
    <property type="entry name" value="Slx4"/>
    <property type="match status" value="1"/>
</dbReference>
<dbReference type="GO" id="GO:0006310">
    <property type="term" value="P:DNA recombination"/>
    <property type="evidence" value="ECO:0007669"/>
    <property type="project" value="UniProtKB-KW"/>
</dbReference>
<evidence type="ECO:0000256" key="5">
    <source>
        <dbReference type="ARBA" id="ARBA00023204"/>
    </source>
</evidence>
<reference evidence="9" key="2">
    <citation type="submission" date="2021-01" db="EMBL/GenBank/DDBJ databases">
        <authorList>
            <person name="Schikora-Tamarit M.A."/>
        </authorList>
    </citation>
    <scope>NUCLEOTIDE SEQUENCE</scope>
    <source>
        <strain evidence="9">NCAIM Y.01608</strain>
    </source>
</reference>
<dbReference type="GO" id="GO:0006260">
    <property type="term" value="P:DNA replication"/>
    <property type="evidence" value="ECO:0007669"/>
    <property type="project" value="InterPro"/>
</dbReference>
<keyword evidence="5" id="KW-0234">DNA repair</keyword>
<dbReference type="EMBL" id="JAEUBD010001178">
    <property type="protein sequence ID" value="KAH3665079.1"/>
    <property type="molecule type" value="Genomic_DNA"/>
</dbReference>